<dbReference type="PANTHER" id="PTHR15503">
    <property type="entry name" value="LDOC1 RELATED"/>
    <property type="match status" value="1"/>
</dbReference>
<dbReference type="AlphaFoldDB" id="A0A420HSQ1"/>
<feature type="region of interest" description="Disordered" evidence="3">
    <location>
        <begin position="286"/>
        <end position="325"/>
    </location>
</feature>
<evidence type="ECO:0000313" key="5">
    <source>
        <dbReference type="EMBL" id="RKF60460.1"/>
    </source>
</evidence>
<accession>A0A420HSQ1</accession>
<dbReference type="OrthoDB" id="3598195at2759"/>
<dbReference type="SUPFAM" id="SSF57756">
    <property type="entry name" value="Retrovirus zinc finger-like domains"/>
    <property type="match status" value="1"/>
</dbReference>
<keyword evidence="2" id="KW-0175">Coiled coil</keyword>
<keyword evidence="6" id="KW-1185">Reference proteome</keyword>
<name>A0A420HSQ1_9PEZI</name>
<dbReference type="Proteomes" id="UP000286134">
    <property type="component" value="Unassembled WGS sequence"/>
</dbReference>
<gene>
    <name evidence="5" type="ORF">OnM2_050068</name>
</gene>
<feature type="coiled-coil region" evidence="2">
    <location>
        <begin position="40"/>
        <end position="70"/>
    </location>
</feature>
<keyword evidence="1" id="KW-0863">Zinc-finger</keyword>
<dbReference type="Gene3D" id="4.10.60.10">
    <property type="entry name" value="Zinc finger, CCHC-type"/>
    <property type="match status" value="1"/>
</dbReference>
<dbReference type="STRING" id="212602.A0A420HSQ1"/>
<organism evidence="5 6">
    <name type="scientific">Erysiphe neolycopersici</name>
    <dbReference type="NCBI Taxonomy" id="212602"/>
    <lineage>
        <taxon>Eukaryota</taxon>
        <taxon>Fungi</taxon>
        <taxon>Dikarya</taxon>
        <taxon>Ascomycota</taxon>
        <taxon>Pezizomycotina</taxon>
        <taxon>Leotiomycetes</taxon>
        <taxon>Erysiphales</taxon>
        <taxon>Erysiphaceae</taxon>
        <taxon>Erysiphe</taxon>
    </lineage>
</organism>
<dbReference type="PANTHER" id="PTHR15503:SF22">
    <property type="entry name" value="TRANSPOSON TY3-I GAG POLYPROTEIN"/>
    <property type="match status" value="1"/>
</dbReference>
<feature type="domain" description="CCHC-type" evidence="4">
    <location>
        <begin position="333"/>
        <end position="347"/>
    </location>
</feature>
<dbReference type="InterPro" id="IPR032567">
    <property type="entry name" value="RTL1-rel"/>
</dbReference>
<evidence type="ECO:0000313" key="6">
    <source>
        <dbReference type="Proteomes" id="UP000286134"/>
    </source>
</evidence>
<feature type="compositionally biased region" description="Low complexity" evidence="3">
    <location>
        <begin position="298"/>
        <end position="311"/>
    </location>
</feature>
<comment type="caution">
    <text evidence="5">The sequence shown here is derived from an EMBL/GenBank/DDBJ whole genome shotgun (WGS) entry which is preliminary data.</text>
</comment>
<dbReference type="GO" id="GO:0008270">
    <property type="term" value="F:zinc ion binding"/>
    <property type="evidence" value="ECO:0007669"/>
    <property type="project" value="UniProtKB-KW"/>
</dbReference>
<dbReference type="InterPro" id="IPR036875">
    <property type="entry name" value="Znf_CCHC_sf"/>
</dbReference>
<protein>
    <recommendedName>
        <fullName evidence="4">CCHC-type domain-containing protein</fullName>
    </recommendedName>
</protein>
<keyword evidence="1" id="KW-0479">Metal-binding</keyword>
<evidence type="ECO:0000256" key="3">
    <source>
        <dbReference type="SAM" id="MobiDB-lite"/>
    </source>
</evidence>
<dbReference type="GO" id="GO:0003676">
    <property type="term" value="F:nucleic acid binding"/>
    <property type="evidence" value="ECO:0007669"/>
    <property type="project" value="InterPro"/>
</dbReference>
<reference evidence="5 6" key="1">
    <citation type="journal article" date="2018" name="BMC Genomics">
        <title>Comparative genome analyses reveal sequence features reflecting distinct modes of host-adaptation between dicot and monocot powdery mildew.</title>
        <authorList>
            <person name="Wu Y."/>
            <person name="Ma X."/>
            <person name="Pan Z."/>
            <person name="Kale S.D."/>
            <person name="Song Y."/>
            <person name="King H."/>
            <person name="Zhang Q."/>
            <person name="Presley C."/>
            <person name="Deng X."/>
            <person name="Wei C.I."/>
            <person name="Xiao S."/>
        </authorList>
    </citation>
    <scope>NUCLEOTIDE SEQUENCE [LARGE SCALE GENOMIC DNA]</scope>
    <source>
        <strain evidence="5">UMSG2</strain>
    </source>
</reference>
<evidence type="ECO:0000256" key="1">
    <source>
        <dbReference type="PROSITE-ProRule" id="PRU00047"/>
    </source>
</evidence>
<evidence type="ECO:0000256" key="2">
    <source>
        <dbReference type="SAM" id="Coils"/>
    </source>
</evidence>
<sequence length="374" mass="42742">MPSQNTRTLENILEHLKEVSEPSQLAQELSAEPQLMVEAVQALTQRYEQTAEREAELELARTRIQELEHAASGSNKSERQSMNDETLTKLAELLTNRSQPNFKSPFMPDPPVFSGDKKDFLTWKSSVLLKLNINNDHFPSDQSRMAYIYSRLSNQSQSHLQSWLNDGTLTFTSVDQMFKLLSTLFDDPNRARDAAVRLHSNYQRNRPFISWISEIRRDAAVAGYDPDSLVLRNLIFFNMSNELKRAIIHERNIDLLDINETISRLQDIDSRQRALSSLLSRGYNQSGRTLNLPRPNQAPAASDDAMDLSSSETQRHGPLTPEEKDRRRRLGLCNYCGEKGHLIRTCPTRPRQFNRSIEIVEGEENEDSGNAQAL</sequence>
<dbReference type="InterPro" id="IPR001878">
    <property type="entry name" value="Znf_CCHC"/>
</dbReference>
<dbReference type="PROSITE" id="PS50158">
    <property type="entry name" value="ZF_CCHC"/>
    <property type="match status" value="1"/>
</dbReference>
<dbReference type="EMBL" id="MCFK01005092">
    <property type="protein sequence ID" value="RKF60460.1"/>
    <property type="molecule type" value="Genomic_DNA"/>
</dbReference>
<proteinExistence type="predicted"/>
<keyword evidence="1" id="KW-0862">Zinc</keyword>
<evidence type="ECO:0000259" key="4">
    <source>
        <dbReference type="PROSITE" id="PS50158"/>
    </source>
</evidence>